<evidence type="ECO:0000256" key="1">
    <source>
        <dbReference type="SAM" id="SignalP"/>
    </source>
</evidence>
<evidence type="ECO:0000313" key="4">
    <source>
        <dbReference type="WBParaSite" id="HPLM_0000732101-mRNA-1"/>
    </source>
</evidence>
<dbReference type="AlphaFoldDB" id="A0A0N4WAC2"/>
<reference evidence="2 3" key="2">
    <citation type="submission" date="2018-11" db="EMBL/GenBank/DDBJ databases">
        <authorList>
            <consortium name="Pathogen Informatics"/>
        </authorList>
    </citation>
    <scope>NUCLEOTIDE SEQUENCE [LARGE SCALE GENOMIC DNA]</scope>
    <source>
        <strain evidence="2 3">MHpl1</strain>
    </source>
</reference>
<gene>
    <name evidence="2" type="ORF">HPLM_LOCUS7313</name>
</gene>
<reference evidence="4" key="1">
    <citation type="submission" date="2017-02" db="UniProtKB">
        <authorList>
            <consortium name="WormBaseParasite"/>
        </authorList>
    </citation>
    <scope>IDENTIFICATION</scope>
</reference>
<name>A0A0N4WAC2_HAEPC</name>
<feature type="signal peptide" evidence="1">
    <location>
        <begin position="1"/>
        <end position="17"/>
    </location>
</feature>
<organism evidence="4">
    <name type="scientific">Haemonchus placei</name>
    <name type="common">Barber's pole worm</name>
    <dbReference type="NCBI Taxonomy" id="6290"/>
    <lineage>
        <taxon>Eukaryota</taxon>
        <taxon>Metazoa</taxon>
        <taxon>Ecdysozoa</taxon>
        <taxon>Nematoda</taxon>
        <taxon>Chromadorea</taxon>
        <taxon>Rhabditida</taxon>
        <taxon>Rhabditina</taxon>
        <taxon>Rhabditomorpha</taxon>
        <taxon>Strongyloidea</taxon>
        <taxon>Trichostrongylidae</taxon>
        <taxon>Haemonchus</taxon>
    </lineage>
</organism>
<dbReference type="EMBL" id="UZAF01016637">
    <property type="protein sequence ID" value="VDO31512.1"/>
    <property type="molecule type" value="Genomic_DNA"/>
</dbReference>
<dbReference type="OMA" id="KRTTFEV"/>
<proteinExistence type="predicted"/>
<accession>A0A0N4WAC2</accession>
<evidence type="ECO:0000313" key="2">
    <source>
        <dbReference type="EMBL" id="VDO31512.1"/>
    </source>
</evidence>
<protein>
    <submittedName>
        <fullName evidence="4">Secreted protein</fullName>
    </submittedName>
</protein>
<sequence>MFYRVLCLLIILHATNARLLRARVAPRAVGHVAKRGNAYGDEAVTPPMTGASFVQEPVEEQTVATVAQAPVQEPSVEASGYRKKRTTFEVLHKRLPKV</sequence>
<keyword evidence="3" id="KW-1185">Reference proteome</keyword>
<keyword evidence="1" id="KW-0732">Signal</keyword>
<evidence type="ECO:0000313" key="3">
    <source>
        <dbReference type="Proteomes" id="UP000268014"/>
    </source>
</evidence>
<dbReference type="WBParaSite" id="HPLM_0000732101-mRNA-1">
    <property type="protein sequence ID" value="HPLM_0000732101-mRNA-1"/>
    <property type="gene ID" value="HPLM_0000732101"/>
</dbReference>
<feature type="chain" id="PRO_5043123521" evidence="1">
    <location>
        <begin position="18"/>
        <end position="98"/>
    </location>
</feature>
<dbReference type="Proteomes" id="UP000268014">
    <property type="component" value="Unassembled WGS sequence"/>
</dbReference>
<dbReference type="OrthoDB" id="5843337at2759"/>